<gene>
    <name evidence="2" type="ORF">GCM10010841_19270</name>
</gene>
<proteinExistence type="predicted"/>
<protein>
    <submittedName>
        <fullName evidence="2">Uncharacterized protein</fullName>
    </submittedName>
</protein>
<dbReference type="Proteomes" id="UP000661918">
    <property type="component" value="Unassembled WGS sequence"/>
</dbReference>
<dbReference type="EMBL" id="BMOM01000013">
    <property type="protein sequence ID" value="GGM10955.1"/>
    <property type="molecule type" value="Genomic_DNA"/>
</dbReference>
<evidence type="ECO:0000313" key="2">
    <source>
        <dbReference type="EMBL" id="GGM10955.1"/>
    </source>
</evidence>
<name>A0ABQ2GSA1_9DEIO</name>
<reference evidence="3" key="1">
    <citation type="journal article" date="2019" name="Int. J. Syst. Evol. Microbiol.">
        <title>The Global Catalogue of Microorganisms (GCM) 10K type strain sequencing project: providing services to taxonomists for standard genome sequencing and annotation.</title>
        <authorList>
            <consortium name="The Broad Institute Genomics Platform"/>
            <consortium name="The Broad Institute Genome Sequencing Center for Infectious Disease"/>
            <person name="Wu L."/>
            <person name="Ma J."/>
        </authorList>
    </citation>
    <scope>NUCLEOTIDE SEQUENCE [LARGE SCALE GENOMIC DNA]</scope>
    <source>
        <strain evidence="3">JCM 15443</strain>
    </source>
</reference>
<sequence>MSHHQDDPGQSGSPETDRAMSLRRQAERQLRASGVSDAHGLDAPALRGHTWNQKYLLQQHELQVHQIELGLQMEELERNNAELERMRDVY</sequence>
<keyword evidence="3" id="KW-1185">Reference proteome</keyword>
<feature type="region of interest" description="Disordered" evidence="1">
    <location>
        <begin position="1"/>
        <end position="44"/>
    </location>
</feature>
<evidence type="ECO:0000313" key="3">
    <source>
        <dbReference type="Proteomes" id="UP000661918"/>
    </source>
</evidence>
<organism evidence="2 3">
    <name type="scientific">Deinococcus aerophilus</name>
    <dbReference type="NCBI Taxonomy" id="522488"/>
    <lineage>
        <taxon>Bacteria</taxon>
        <taxon>Thermotogati</taxon>
        <taxon>Deinococcota</taxon>
        <taxon>Deinococci</taxon>
        <taxon>Deinococcales</taxon>
        <taxon>Deinococcaceae</taxon>
        <taxon>Deinococcus</taxon>
    </lineage>
</organism>
<evidence type="ECO:0000256" key="1">
    <source>
        <dbReference type="SAM" id="MobiDB-lite"/>
    </source>
</evidence>
<comment type="caution">
    <text evidence="2">The sequence shown here is derived from an EMBL/GenBank/DDBJ whole genome shotgun (WGS) entry which is preliminary data.</text>
</comment>
<feature type="compositionally biased region" description="Basic and acidic residues" evidence="1">
    <location>
        <begin position="15"/>
        <end position="30"/>
    </location>
</feature>
<accession>A0ABQ2GSA1</accession>